<evidence type="ECO:0000313" key="1">
    <source>
        <dbReference type="EMBL" id="EAR94323.1"/>
    </source>
</evidence>
<dbReference type="Proteomes" id="UP000009168">
    <property type="component" value="Unassembled WGS sequence"/>
</dbReference>
<dbReference type="GeneID" id="7832866"/>
<name>Q23DR2_TETTS</name>
<keyword evidence="2" id="KW-1185">Reference proteome</keyword>
<accession>Q23DR2</accession>
<dbReference type="EMBL" id="GG662712">
    <property type="protein sequence ID" value="EAR94323.1"/>
    <property type="molecule type" value="Genomic_DNA"/>
</dbReference>
<reference evidence="2" key="1">
    <citation type="journal article" date="2006" name="PLoS Biol.">
        <title>Macronuclear genome sequence of the ciliate Tetrahymena thermophila, a model eukaryote.</title>
        <authorList>
            <person name="Eisen J.A."/>
            <person name="Coyne R.S."/>
            <person name="Wu M."/>
            <person name="Wu D."/>
            <person name="Thiagarajan M."/>
            <person name="Wortman J.R."/>
            <person name="Badger J.H."/>
            <person name="Ren Q."/>
            <person name="Amedeo P."/>
            <person name="Jones K.M."/>
            <person name="Tallon L.J."/>
            <person name="Delcher A.L."/>
            <person name="Salzberg S.L."/>
            <person name="Silva J.C."/>
            <person name="Haas B.J."/>
            <person name="Majoros W.H."/>
            <person name="Farzad M."/>
            <person name="Carlton J.M."/>
            <person name="Smith R.K. Jr."/>
            <person name="Garg J."/>
            <person name="Pearlman R.E."/>
            <person name="Karrer K.M."/>
            <person name="Sun L."/>
            <person name="Manning G."/>
            <person name="Elde N.C."/>
            <person name="Turkewitz A.P."/>
            <person name="Asai D.J."/>
            <person name="Wilkes D.E."/>
            <person name="Wang Y."/>
            <person name="Cai H."/>
            <person name="Collins K."/>
            <person name="Stewart B.A."/>
            <person name="Lee S.R."/>
            <person name="Wilamowska K."/>
            <person name="Weinberg Z."/>
            <person name="Ruzzo W.L."/>
            <person name="Wloga D."/>
            <person name="Gaertig J."/>
            <person name="Frankel J."/>
            <person name="Tsao C.-C."/>
            <person name="Gorovsky M.A."/>
            <person name="Keeling P.J."/>
            <person name="Waller R.F."/>
            <person name="Patron N.J."/>
            <person name="Cherry J.M."/>
            <person name="Stover N.A."/>
            <person name="Krieger C.J."/>
            <person name="del Toro C."/>
            <person name="Ryder H.F."/>
            <person name="Williamson S.C."/>
            <person name="Barbeau R.A."/>
            <person name="Hamilton E.P."/>
            <person name="Orias E."/>
        </authorList>
    </citation>
    <scope>NUCLEOTIDE SEQUENCE [LARGE SCALE GENOMIC DNA]</scope>
    <source>
        <strain evidence="2">SB210</strain>
    </source>
</reference>
<dbReference type="InParanoid" id="Q23DR2"/>
<protein>
    <submittedName>
        <fullName evidence="1">Uncharacterized protein</fullName>
    </submittedName>
</protein>
<gene>
    <name evidence="1" type="ORF">TTHERM_00046290</name>
</gene>
<evidence type="ECO:0000313" key="2">
    <source>
        <dbReference type="Proteomes" id="UP000009168"/>
    </source>
</evidence>
<sequence>MNTIQKIFDLLKKLDLPYCSESDHFDSPLTDIGLYNSGNYTQQLRSSQQLNLRKNEIQSMESELIHQNGCLLQQDIQLQLLCPICRYNIEDNQQSQQRPFDIIPIKMFLKNIIQSLNNKIENRQKQSDKFIESIKLQLKDVKIIRKMCHIIEQKLQGVLQSYESVIQMREKSELSIEKLICQMLEKQTKEQSFQSLIFSLQEQCAIQVDSISSTYQITIKTEQNQNKLLFNQYISKMLECSTQIVDEIKKSLQQNIHEFDQSESISQLFDQIKKENDELHSNFQINQSCSEKNNFSTSSMKQSEISTQSKYHFKEELNKFEILNKQTENFLLNINQTKNQTQNQFQTLEDKFPKIIITHN</sequence>
<dbReference type="RefSeq" id="XP_001014624.1">
    <property type="nucleotide sequence ID" value="XM_001014624.1"/>
</dbReference>
<organism evidence="1 2">
    <name type="scientific">Tetrahymena thermophila (strain SB210)</name>
    <dbReference type="NCBI Taxonomy" id="312017"/>
    <lineage>
        <taxon>Eukaryota</taxon>
        <taxon>Sar</taxon>
        <taxon>Alveolata</taxon>
        <taxon>Ciliophora</taxon>
        <taxon>Intramacronucleata</taxon>
        <taxon>Oligohymenophorea</taxon>
        <taxon>Hymenostomatida</taxon>
        <taxon>Tetrahymenina</taxon>
        <taxon>Tetrahymenidae</taxon>
        <taxon>Tetrahymena</taxon>
    </lineage>
</organism>
<dbReference type="AlphaFoldDB" id="Q23DR2"/>
<proteinExistence type="predicted"/>
<dbReference type="KEGG" id="tet:TTHERM_00046290"/>
<dbReference type="HOGENOM" id="CLU_770490_0_0_1"/>